<gene>
    <name evidence="3" type="ORF">H8Z83_11550</name>
</gene>
<dbReference type="Pfam" id="PF02151">
    <property type="entry name" value="UVR"/>
    <property type="match status" value="1"/>
</dbReference>
<dbReference type="Proteomes" id="UP000620327">
    <property type="component" value="Unassembled WGS sequence"/>
</dbReference>
<dbReference type="PANTHER" id="PTHR38430:SF1">
    <property type="entry name" value="PROTEIN-ARGININE KINASE ACTIVATOR PROTEIN"/>
    <property type="match status" value="1"/>
</dbReference>
<dbReference type="InterPro" id="IPR001943">
    <property type="entry name" value="UVR_dom"/>
</dbReference>
<dbReference type="SUPFAM" id="SSF46600">
    <property type="entry name" value="C-terminal UvrC-binding domain of UvrB"/>
    <property type="match status" value="1"/>
</dbReference>
<dbReference type="Gene3D" id="4.10.860.10">
    <property type="entry name" value="UVR domain"/>
    <property type="match status" value="1"/>
</dbReference>
<evidence type="ECO:0000259" key="2">
    <source>
        <dbReference type="PROSITE" id="PS50151"/>
    </source>
</evidence>
<evidence type="ECO:0000313" key="3">
    <source>
        <dbReference type="EMBL" id="MBC5770945.1"/>
    </source>
</evidence>
<sequence length="170" mass="19783">MKCENCGKNEVSFVYRSSINGRTEEHHLCQACAEKLGYTQKLFNRRPSMRDSFFGNDDFFGDFFSPMPSLLGRMNRMLESPFDDFFDAMPAIGAAPVQEVKEEKKDDLMSHEEQIRFSYLRQLNALKLEQKKAIHEENFERAAQLRDEIHKLEEAHKEAKESHKDGKESA</sequence>
<feature type="region of interest" description="Disordered" evidence="1">
    <location>
        <begin position="150"/>
        <end position="170"/>
    </location>
</feature>
<dbReference type="InterPro" id="IPR025542">
    <property type="entry name" value="YacH"/>
</dbReference>
<protein>
    <submittedName>
        <fullName evidence="3">UvrB/UvrC motif-containing protein</fullName>
    </submittedName>
</protein>
<dbReference type="GO" id="GO:1990169">
    <property type="term" value="P:stress response to copper ion"/>
    <property type="evidence" value="ECO:0007669"/>
    <property type="project" value="TreeGrafter"/>
</dbReference>
<dbReference type="GO" id="GO:0050897">
    <property type="term" value="F:cobalt ion binding"/>
    <property type="evidence" value="ECO:0007669"/>
    <property type="project" value="TreeGrafter"/>
</dbReference>
<dbReference type="GO" id="GO:0008270">
    <property type="term" value="F:zinc ion binding"/>
    <property type="evidence" value="ECO:0007669"/>
    <property type="project" value="TreeGrafter"/>
</dbReference>
<dbReference type="PROSITE" id="PS50151">
    <property type="entry name" value="UVR"/>
    <property type="match status" value="1"/>
</dbReference>
<name>A0A923S7Q7_9FIRM</name>
<evidence type="ECO:0000313" key="4">
    <source>
        <dbReference type="Proteomes" id="UP000620327"/>
    </source>
</evidence>
<dbReference type="PANTHER" id="PTHR38430">
    <property type="entry name" value="PROTEIN-ARGININE KINASE ACTIVATOR PROTEIN"/>
    <property type="match status" value="1"/>
</dbReference>
<dbReference type="AlphaFoldDB" id="A0A923S7Q7"/>
<evidence type="ECO:0000256" key="1">
    <source>
        <dbReference type="SAM" id="MobiDB-lite"/>
    </source>
</evidence>
<feature type="domain" description="UVR" evidence="2">
    <location>
        <begin position="120"/>
        <end position="155"/>
    </location>
</feature>
<dbReference type="EMBL" id="JACOQI010000011">
    <property type="protein sequence ID" value="MBC5770945.1"/>
    <property type="molecule type" value="Genomic_DNA"/>
</dbReference>
<keyword evidence="4" id="KW-1185">Reference proteome</keyword>
<dbReference type="GO" id="GO:0046870">
    <property type="term" value="F:cadmium ion binding"/>
    <property type="evidence" value="ECO:0007669"/>
    <property type="project" value="TreeGrafter"/>
</dbReference>
<reference evidence="3" key="1">
    <citation type="submission" date="2020-08" db="EMBL/GenBank/DDBJ databases">
        <title>Genome public.</title>
        <authorList>
            <person name="Liu C."/>
            <person name="Sun Q."/>
        </authorList>
    </citation>
    <scope>NUCLEOTIDE SEQUENCE</scope>
    <source>
        <strain evidence="3">BX15</strain>
    </source>
</reference>
<organism evidence="3 4">
    <name type="scientific">Dysosmobacter segnis</name>
    <dbReference type="NCBI Taxonomy" id="2763042"/>
    <lineage>
        <taxon>Bacteria</taxon>
        <taxon>Bacillati</taxon>
        <taxon>Bacillota</taxon>
        <taxon>Clostridia</taxon>
        <taxon>Eubacteriales</taxon>
        <taxon>Oscillospiraceae</taxon>
        <taxon>Dysosmobacter</taxon>
    </lineage>
</organism>
<comment type="caution">
    <text evidence="3">The sequence shown here is derived from an EMBL/GenBank/DDBJ whole genome shotgun (WGS) entry which is preliminary data.</text>
</comment>
<proteinExistence type="predicted"/>
<dbReference type="GO" id="GO:1990170">
    <property type="term" value="P:stress response to cadmium ion"/>
    <property type="evidence" value="ECO:0007669"/>
    <property type="project" value="TreeGrafter"/>
</dbReference>
<accession>A0A923S7Q7</accession>
<dbReference type="GO" id="GO:0005507">
    <property type="term" value="F:copper ion binding"/>
    <property type="evidence" value="ECO:0007669"/>
    <property type="project" value="TreeGrafter"/>
</dbReference>
<dbReference type="InterPro" id="IPR036876">
    <property type="entry name" value="UVR_dom_sf"/>
</dbReference>
<dbReference type="RefSeq" id="WP_187015175.1">
    <property type="nucleotide sequence ID" value="NZ_JACOQI010000011.1"/>
</dbReference>